<dbReference type="OrthoDB" id="20040at10239"/>
<evidence type="ECO:0000313" key="1">
    <source>
        <dbReference type="EMBL" id="AER41463.1"/>
    </source>
</evidence>
<dbReference type="Proteomes" id="UP000201571">
    <property type="component" value="Segment"/>
</dbReference>
<reference evidence="1 2" key="1">
    <citation type="journal article" date="2012" name="BMC Genomics">
        <title>Genome of Epinotia aporema granulovirus (EpapGV), a polyorganotropic fast killing betabaculovirus with a novel thymidylate kinase gene.</title>
        <authorList>
            <person name="Ferrelli M.L."/>
            <person name="Salvador R."/>
            <person name="Biedma M.E."/>
            <person name="Berretta M.F."/>
            <person name="Haase S."/>
            <person name="Sciocco-Cap A."/>
            <person name="Ghiringhelli P.D."/>
            <person name="Romanowski V."/>
        </authorList>
    </citation>
    <scope>NUCLEOTIDE SEQUENCE [LARGE SCALE GENOMIC DNA]</scope>
</reference>
<dbReference type="EMBL" id="JN408834">
    <property type="protein sequence ID" value="AER41463.1"/>
    <property type="molecule type" value="Genomic_DNA"/>
</dbReference>
<name>K4EQE0_9BBAC</name>
<dbReference type="GeneID" id="13842663"/>
<evidence type="ECO:0000313" key="2">
    <source>
        <dbReference type="Proteomes" id="UP000201571"/>
    </source>
</evidence>
<proteinExistence type="predicted"/>
<accession>K4EQE0</accession>
<sequence length="211" mass="25156">MAKIDGCLIIHEYNDLYKFKWPVMLDTQARLYFDIKCLVEIFNDSVLSCNHTNQYNITQTIGNDDNTYDTTKLKFCTYDQLKQILWNDAIISEKFLLVLNQYLLTQLPPVINQHLDKLKLQSLFDVQDFWTHQKTFDQMLKYWLFRYKIITMNKKDNDGKEHVDVLINNLNLQFNELKNIKDPSFKLHTYWSFTQLLIGTTGLLQILLGWN</sequence>
<protein>
    <submittedName>
        <fullName evidence="1">Uncharacterized protein</fullName>
    </submittedName>
</protein>
<dbReference type="KEGG" id="vg:13842663"/>
<keyword evidence="2" id="KW-1185">Reference proteome</keyword>
<organism evidence="1 2">
    <name type="scientific">Epinotia aporema granulovirus</name>
    <dbReference type="NCBI Taxonomy" id="166056"/>
    <lineage>
        <taxon>Viruses</taxon>
        <taxon>Viruses incertae sedis</taxon>
        <taxon>Naldaviricetes</taxon>
        <taxon>Lefavirales</taxon>
        <taxon>Baculoviridae</taxon>
        <taxon>Betabaculovirus</taxon>
        <taxon>Betabaculovirus epaporemae</taxon>
    </lineage>
</organism>
<dbReference type="RefSeq" id="YP_006908545.1">
    <property type="nucleotide sequence ID" value="NC_018875.1"/>
</dbReference>